<name>A0A6P2Q5S6_9BURK</name>
<protein>
    <recommendedName>
        <fullName evidence="4">Glycosyltransferase 61 catalytic domain-containing protein</fullName>
    </recommendedName>
</protein>
<feature type="domain" description="Glycosyltransferase 61 catalytic" evidence="4">
    <location>
        <begin position="139"/>
        <end position="318"/>
    </location>
</feature>
<dbReference type="GO" id="GO:0016757">
    <property type="term" value="F:glycosyltransferase activity"/>
    <property type="evidence" value="ECO:0007669"/>
    <property type="project" value="UniProtKB-KW"/>
</dbReference>
<reference evidence="5 6" key="1">
    <citation type="submission" date="2019-09" db="EMBL/GenBank/DDBJ databases">
        <authorList>
            <person name="Depoorter E."/>
        </authorList>
    </citation>
    <scope>NUCLEOTIDE SEQUENCE [LARGE SCALE GENOMIC DNA]</scope>
    <source>
        <strain evidence="5">LMG 24065</strain>
    </source>
</reference>
<dbReference type="Pfam" id="PF04577">
    <property type="entry name" value="Glyco_transf_61"/>
    <property type="match status" value="1"/>
</dbReference>
<keyword evidence="2" id="KW-0808">Transferase</keyword>
<dbReference type="AlphaFoldDB" id="A0A6P2Q5S6"/>
<dbReference type="EMBL" id="CABVPN010000033">
    <property type="protein sequence ID" value="VWC14729.1"/>
    <property type="molecule type" value="Genomic_DNA"/>
</dbReference>
<evidence type="ECO:0000256" key="3">
    <source>
        <dbReference type="ARBA" id="ARBA00023180"/>
    </source>
</evidence>
<organism evidence="5 6">
    <name type="scientific">Burkholderia diffusa</name>
    <dbReference type="NCBI Taxonomy" id="488732"/>
    <lineage>
        <taxon>Bacteria</taxon>
        <taxon>Pseudomonadati</taxon>
        <taxon>Pseudomonadota</taxon>
        <taxon>Betaproteobacteria</taxon>
        <taxon>Burkholderiales</taxon>
        <taxon>Burkholderiaceae</taxon>
        <taxon>Burkholderia</taxon>
        <taxon>Burkholderia cepacia complex</taxon>
    </lineage>
</organism>
<dbReference type="RefSeq" id="WP_151047868.1">
    <property type="nucleotide sequence ID" value="NZ_CABVPN010000033.1"/>
</dbReference>
<gene>
    <name evidence="5" type="ORF">BDI24065_05526</name>
</gene>
<sequence length="395" mass="44737">MLYEVKGIFEIIKERQLGFRVVSPSMDYVRPSIVRFTNIEDFDFLRSGYLRSQYRDQKISVDPCICVDLDDVLVLMDGTVVTDGVIVRDTVPGMVVKNRERYRLITPADENRWEIDTSGIVDSPVPFAVCTTRYGIQYYGHWLAEILPRIYAARREIPSNACILMPGSFNSPHGGHPSGMWKAIQKSLLLAGVEFGGVVPLPEKGIRIPRLRYISKMGPTDRKAPAIYECFRELAGKSGARTSDRRIYVTRHDAADRRLHNESEVVSLLSEHGFEYVRVSEYDFAGQIELFSSASVIAGPLGSALTNIAFARSGTSILPMIPAHWDDMFFYDLAALGGMRWYEVRGPLSSSEHKLYHRNDFQVDLPTLRRALSMLERDLDRKARIQSYGKYPLPG</sequence>
<dbReference type="InterPro" id="IPR007657">
    <property type="entry name" value="Glycosyltransferase_61"/>
</dbReference>
<dbReference type="PANTHER" id="PTHR20961">
    <property type="entry name" value="GLYCOSYLTRANSFERASE"/>
    <property type="match status" value="1"/>
</dbReference>
<accession>A0A6P2Q5S6</accession>
<dbReference type="Proteomes" id="UP000494125">
    <property type="component" value="Unassembled WGS sequence"/>
</dbReference>
<dbReference type="InterPro" id="IPR049625">
    <property type="entry name" value="Glyco_transf_61_cat"/>
</dbReference>
<keyword evidence="3" id="KW-0325">Glycoprotein</keyword>
<keyword evidence="6" id="KW-1185">Reference proteome</keyword>
<dbReference type="GeneID" id="93030600"/>
<keyword evidence="1" id="KW-0328">Glycosyltransferase</keyword>
<proteinExistence type="predicted"/>
<evidence type="ECO:0000256" key="1">
    <source>
        <dbReference type="ARBA" id="ARBA00022676"/>
    </source>
</evidence>
<evidence type="ECO:0000313" key="5">
    <source>
        <dbReference type="EMBL" id="VWC14729.1"/>
    </source>
</evidence>
<evidence type="ECO:0000256" key="2">
    <source>
        <dbReference type="ARBA" id="ARBA00022679"/>
    </source>
</evidence>
<evidence type="ECO:0000313" key="6">
    <source>
        <dbReference type="Proteomes" id="UP000494125"/>
    </source>
</evidence>
<evidence type="ECO:0000259" key="4">
    <source>
        <dbReference type="Pfam" id="PF04577"/>
    </source>
</evidence>